<proteinExistence type="predicted"/>
<dbReference type="SMART" id="SM00382">
    <property type="entry name" value="AAA"/>
    <property type="match status" value="1"/>
</dbReference>
<keyword evidence="7" id="KW-0472">Membrane</keyword>
<dbReference type="Pfam" id="PF00005">
    <property type="entry name" value="ABC_tran"/>
    <property type="match status" value="1"/>
</dbReference>
<accession>A0ABW5U8P6</accession>
<keyword evidence="6" id="KW-0029">Amino-acid transport</keyword>
<organism evidence="9 10">
    <name type="scientific">Sphingobacterium populi</name>
    <dbReference type="NCBI Taxonomy" id="1812824"/>
    <lineage>
        <taxon>Bacteria</taxon>
        <taxon>Pseudomonadati</taxon>
        <taxon>Bacteroidota</taxon>
        <taxon>Sphingobacteriia</taxon>
        <taxon>Sphingobacteriales</taxon>
        <taxon>Sphingobacteriaceae</taxon>
        <taxon>Sphingobacterium</taxon>
    </lineage>
</organism>
<evidence type="ECO:0000256" key="1">
    <source>
        <dbReference type="ARBA" id="ARBA00022448"/>
    </source>
</evidence>
<dbReference type="InterPro" id="IPR041701">
    <property type="entry name" value="MetN_ABC"/>
</dbReference>
<dbReference type="InterPro" id="IPR003439">
    <property type="entry name" value="ABC_transporter-like_ATP-bd"/>
</dbReference>
<evidence type="ECO:0000256" key="7">
    <source>
        <dbReference type="ARBA" id="ARBA00023136"/>
    </source>
</evidence>
<keyword evidence="10" id="KW-1185">Reference proteome</keyword>
<evidence type="ECO:0000256" key="3">
    <source>
        <dbReference type="ARBA" id="ARBA00022741"/>
    </source>
</evidence>
<dbReference type="PROSITE" id="PS00211">
    <property type="entry name" value="ABC_TRANSPORTER_1"/>
    <property type="match status" value="1"/>
</dbReference>
<gene>
    <name evidence="9" type="ORF">ACFSQ6_02695</name>
</gene>
<keyword evidence="5" id="KW-1278">Translocase</keyword>
<dbReference type="Gene3D" id="3.30.70.260">
    <property type="match status" value="1"/>
</dbReference>
<sequence length="345" mass="38228">MINVKHISKTYTTSKGRQVQALDDVSFTVKKGEIFGIIGSSGAGKSTILRCLNLLERPDKGEIWLANTQLTNLSERQLQRERQQIGMIFQHFNLLSSRTIFDNIALPLELTKTPKHDLHTRVTELLELVGLSDKANDYPSNLSGGQKQRVAIARALANNPTLLLCDEATSALDPGTTKSILNLLQTINTKLQITIVLITHEIHVVKAICDRVAVVQDGKIVELGDRSQIFGSPEHPHTAAFVASAVQADLPIAYQLQVQPEKIANTDDVLIRIQARDNTDYSFAELQQKFSIRVAIIEARIETIGELKISSSIVRLSGDQLDEAVAFSSNHYFNTEILGYVSRSY</sequence>
<dbReference type="SUPFAM" id="SSF52540">
    <property type="entry name" value="P-loop containing nucleoside triphosphate hydrolases"/>
    <property type="match status" value="1"/>
</dbReference>
<dbReference type="InterPro" id="IPR017871">
    <property type="entry name" value="ABC_transporter-like_CS"/>
</dbReference>
<evidence type="ECO:0000313" key="10">
    <source>
        <dbReference type="Proteomes" id="UP001597418"/>
    </source>
</evidence>
<dbReference type="Gene3D" id="3.40.50.300">
    <property type="entry name" value="P-loop containing nucleotide triphosphate hydrolases"/>
    <property type="match status" value="1"/>
</dbReference>
<evidence type="ECO:0000313" key="9">
    <source>
        <dbReference type="EMBL" id="MFD2742294.1"/>
    </source>
</evidence>
<dbReference type="PROSITE" id="PS50893">
    <property type="entry name" value="ABC_TRANSPORTER_2"/>
    <property type="match status" value="1"/>
</dbReference>
<dbReference type="PANTHER" id="PTHR43166:SF30">
    <property type="entry name" value="METHIONINE IMPORT ATP-BINDING PROTEIN METN"/>
    <property type="match status" value="1"/>
</dbReference>
<dbReference type="PANTHER" id="PTHR43166">
    <property type="entry name" value="AMINO ACID IMPORT ATP-BINDING PROTEIN"/>
    <property type="match status" value="1"/>
</dbReference>
<reference evidence="10" key="1">
    <citation type="journal article" date="2019" name="Int. J. Syst. Evol. Microbiol.">
        <title>The Global Catalogue of Microorganisms (GCM) 10K type strain sequencing project: providing services to taxonomists for standard genome sequencing and annotation.</title>
        <authorList>
            <consortium name="The Broad Institute Genomics Platform"/>
            <consortium name="The Broad Institute Genome Sequencing Center for Infectious Disease"/>
            <person name="Wu L."/>
            <person name="Ma J."/>
        </authorList>
    </citation>
    <scope>NUCLEOTIDE SEQUENCE [LARGE SCALE GENOMIC DNA]</scope>
    <source>
        <strain evidence="10">KCTC 42247</strain>
    </source>
</reference>
<dbReference type="GO" id="GO:0005524">
    <property type="term" value="F:ATP binding"/>
    <property type="evidence" value="ECO:0007669"/>
    <property type="project" value="UniProtKB-KW"/>
</dbReference>
<dbReference type="InterPro" id="IPR050086">
    <property type="entry name" value="MetN_ABC_transporter-like"/>
</dbReference>
<dbReference type="InterPro" id="IPR027417">
    <property type="entry name" value="P-loop_NTPase"/>
</dbReference>
<keyword evidence="2" id="KW-1003">Cell membrane</keyword>
<keyword evidence="3" id="KW-0547">Nucleotide-binding</keyword>
<dbReference type="CDD" id="cd03258">
    <property type="entry name" value="ABC_MetN_methionine_transporter"/>
    <property type="match status" value="1"/>
</dbReference>
<evidence type="ECO:0000256" key="2">
    <source>
        <dbReference type="ARBA" id="ARBA00022475"/>
    </source>
</evidence>
<keyword evidence="4 9" id="KW-0067">ATP-binding</keyword>
<evidence type="ECO:0000256" key="5">
    <source>
        <dbReference type="ARBA" id="ARBA00022967"/>
    </source>
</evidence>
<dbReference type="Proteomes" id="UP001597418">
    <property type="component" value="Unassembled WGS sequence"/>
</dbReference>
<evidence type="ECO:0000256" key="4">
    <source>
        <dbReference type="ARBA" id="ARBA00022840"/>
    </source>
</evidence>
<dbReference type="InterPro" id="IPR003593">
    <property type="entry name" value="AAA+_ATPase"/>
</dbReference>
<evidence type="ECO:0000256" key="6">
    <source>
        <dbReference type="ARBA" id="ARBA00022970"/>
    </source>
</evidence>
<dbReference type="RefSeq" id="WP_066753884.1">
    <property type="nucleotide sequence ID" value="NZ_JBHUMB010000005.1"/>
</dbReference>
<feature type="domain" description="ABC transporter" evidence="8">
    <location>
        <begin position="2"/>
        <end position="242"/>
    </location>
</feature>
<keyword evidence="1" id="KW-0813">Transport</keyword>
<name>A0ABW5U8P6_9SPHI</name>
<evidence type="ECO:0000259" key="8">
    <source>
        <dbReference type="PROSITE" id="PS50893"/>
    </source>
</evidence>
<dbReference type="EMBL" id="JBHUMB010000005">
    <property type="protein sequence ID" value="MFD2742294.1"/>
    <property type="molecule type" value="Genomic_DNA"/>
</dbReference>
<comment type="caution">
    <text evidence="9">The sequence shown here is derived from an EMBL/GenBank/DDBJ whole genome shotgun (WGS) entry which is preliminary data.</text>
</comment>
<protein>
    <submittedName>
        <fullName evidence="9">Methionine ABC transporter ATP-binding protein</fullName>
    </submittedName>
</protein>